<gene>
    <name evidence="1" type="ORF">M408DRAFT_30531</name>
</gene>
<reference evidence="1 2" key="1">
    <citation type="submission" date="2014-04" db="EMBL/GenBank/DDBJ databases">
        <authorList>
            <consortium name="DOE Joint Genome Institute"/>
            <person name="Kuo A."/>
            <person name="Zuccaro A."/>
            <person name="Kohler A."/>
            <person name="Nagy L.G."/>
            <person name="Floudas D."/>
            <person name="Copeland A."/>
            <person name="Barry K.W."/>
            <person name="Cichocki N."/>
            <person name="Veneault-Fourrey C."/>
            <person name="LaButti K."/>
            <person name="Lindquist E.A."/>
            <person name="Lipzen A."/>
            <person name="Lundell T."/>
            <person name="Morin E."/>
            <person name="Murat C."/>
            <person name="Sun H."/>
            <person name="Tunlid A."/>
            <person name="Henrissat B."/>
            <person name="Grigoriev I.V."/>
            <person name="Hibbett D.S."/>
            <person name="Martin F."/>
            <person name="Nordberg H.P."/>
            <person name="Cantor M.N."/>
            <person name="Hua S.X."/>
        </authorList>
    </citation>
    <scope>NUCLEOTIDE SEQUENCE [LARGE SCALE GENOMIC DNA]</scope>
    <source>
        <strain evidence="1 2">MAFF 305830</strain>
    </source>
</reference>
<name>A0A0C3AJJ8_SERVB</name>
<dbReference type="HOGENOM" id="CLU_1283968_0_0_1"/>
<evidence type="ECO:0000313" key="2">
    <source>
        <dbReference type="Proteomes" id="UP000054097"/>
    </source>
</evidence>
<keyword evidence="2" id="KW-1185">Reference proteome</keyword>
<dbReference type="Proteomes" id="UP000054097">
    <property type="component" value="Unassembled WGS sequence"/>
</dbReference>
<dbReference type="AlphaFoldDB" id="A0A0C3AJJ8"/>
<accession>A0A0C3AJJ8</accession>
<reference evidence="2" key="2">
    <citation type="submission" date="2015-01" db="EMBL/GenBank/DDBJ databases">
        <title>Evolutionary Origins and Diversification of the Mycorrhizal Mutualists.</title>
        <authorList>
            <consortium name="DOE Joint Genome Institute"/>
            <consortium name="Mycorrhizal Genomics Consortium"/>
            <person name="Kohler A."/>
            <person name="Kuo A."/>
            <person name="Nagy L.G."/>
            <person name="Floudas D."/>
            <person name="Copeland A."/>
            <person name="Barry K.W."/>
            <person name="Cichocki N."/>
            <person name="Veneault-Fourrey C."/>
            <person name="LaButti K."/>
            <person name="Lindquist E.A."/>
            <person name="Lipzen A."/>
            <person name="Lundell T."/>
            <person name="Morin E."/>
            <person name="Murat C."/>
            <person name="Riley R."/>
            <person name="Ohm R."/>
            <person name="Sun H."/>
            <person name="Tunlid A."/>
            <person name="Henrissat B."/>
            <person name="Grigoriev I.V."/>
            <person name="Hibbett D.S."/>
            <person name="Martin F."/>
        </authorList>
    </citation>
    <scope>NUCLEOTIDE SEQUENCE [LARGE SCALE GENOMIC DNA]</scope>
    <source>
        <strain evidence="2">MAFF 305830</strain>
    </source>
</reference>
<organism evidence="1 2">
    <name type="scientific">Serendipita vermifera MAFF 305830</name>
    <dbReference type="NCBI Taxonomy" id="933852"/>
    <lineage>
        <taxon>Eukaryota</taxon>
        <taxon>Fungi</taxon>
        <taxon>Dikarya</taxon>
        <taxon>Basidiomycota</taxon>
        <taxon>Agaricomycotina</taxon>
        <taxon>Agaricomycetes</taxon>
        <taxon>Sebacinales</taxon>
        <taxon>Serendipitaceae</taxon>
        <taxon>Serendipita</taxon>
    </lineage>
</organism>
<evidence type="ECO:0000313" key="1">
    <source>
        <dbReference type="EMBL" id="KIM20229.1"/>
    </source>
</evidence>
<proteinExistence type="predicted"/>
<sequence>MAEERALNHYQRKSLPTELWKVILSKVTHLPGKDEFATEVSAHLKFPCTKQEGSASLSIDEIRCIVEARLRIILVCKTWYIFGIADLYSHVWFNLGSSKSDSIHLLLAKNPSALLYVKRLTVPAPAQHLEDEYNTLIERMERAVTIISSLPRIRILHVSPEVAAMLLTKKLAPTLDVVTILQSPNGSNLPILRHSISATVVEHVRVLFLDPAIFH</sequence>
<dbReference type="EMBL" id="KN824458">
    <property type="protein sequence ID" value="KIM20229.1"/>
    <property type="molecule type" value="Genomic_DNA"/>
</dbReference>
<protein>
    <submittedName>
        <fullName evidence="1">Uncharacterized protein</fullName>
    </submittedName>
</protein>